<evidence type="ECO:0000313" key="1">
    <source>
        <dbReference type="EMBL" id="KAL0941161.1"/>
    </source>
</evidence>
<name>A0ACC3ZAL8_COLTU</name>
<sequence>MASTRIIADSDDSDDDFDLGDSPPKHPTSKLPTESRSFDPASAATSSTDLQVFQEIYNEQRRVATSEGLPHPDSSLEPNNSGPNSGSLGVLTQTKQDIVNISSLTSVTDPTMGPNLAKKPRKLETVDLTQVTTPGRSTNNTPKDMWEVPSSPIEQEAAAVGIMAKNKTPSSSKRKRGNNVEFTSPLATAMPSQGSTQPFDTTPAGRGNFALMEMAKKQKLDILVSSAPAEDDVDMIIPRENSSVIMDAPVSGQKPVSLYIEPRSLSASQQRQYEYYSVNPSPDDLRPEPSRHFTTQQMTTRSSGATTIAYSTPSQTRVRGGLQDSFSNSIDSERNSQQDQEIPEEVVPFKVTAELQSSPDIISAAPVRRQKSKAQNSCPRVSESQTTEKWPSDSDGFHGEELYKPRSSRRRGSDTSRQSDAQNATCTEAPVADMRPFTQGTVEEVAPINPTQAKKRGRPRKSDAAVTAGPTDSSLAWPRDDVGDKFAENPAAADSSTAVTQQTKKKRGRPRKTDKMLTDSVQQASEEQHAVTEPADQAKENLASMDSEHACDERPPEQAEHATKAKNRDREKKSRCTDEMDEARALQATTHDNGVVRAGSDGPDPQKTATEGNVAATAASITTGKKDEEEKELVGKGKADGKQGGRIGASCQVVKPLYRVGLSKKSKIAPLLKIVRK</sequence>
<dbReference type="Proteomes" id="UP000805649">
    <property type="component" value="Unassembled WGS sequence"/>
</dbReference>
<reference evidence="1 2" key="1">
    <citation type="journal article" date="2020" name="Phytopathology">
        <title>Genome Sequence Resources of Colletotrichum truncatum, C. plurivorum, C. musicola, and C. sojae: Four Species Pathogenic to Soybean (Glycine max).</title>
        <authorList>
            <person name="Rogerio F."/>
            <person name="Boufleur T.R."/>
            <person name="Ciampi-Guillardi M."/>
            <person name="Sukno S.A."/>
            <person name="Thon M.R."/>
            <person name="Massola Junior N.S."/>
            <person name="Baroncelli R."/>
        </authorList>
    </citation>
    <scope>NUCLEOTIDE SEQUENCE [LARGE SCALE GENOMIC DNA]</scope>
    <source>
        <strain evidence="1 2">CMES1059</strain>
    </source>
</reference>
<dbReference type="EMBL" id="VUJX02000002">
    <property type="protein sequence ID" value="KAL0941161.1"/>
    <property type="molecule type" value="Genomic_DNA"/>
</dbReference>
<comment type="caution">
    <text evidence="1">The sequence shown here is derived from an EMBL/GenBank/DDBJ whole genome shotgun (WGS) entry which is preliminary data.</text>
</comment>
<gene>
    <name evidence="1" type="ORF">CTRU02_203924</name>
</gene>
<protein>
    <submittedName>
        <fullName evidence="1">Threonine synthase</fullName>
    </submittedName>
</protein>
<proteinExistence type="predicted"/>
<evidence type="ECO:0000313" key="2">
    <source>
        <dbReference type="Proteomes" id="UP000805649"/>
    </source>
</evidence>
<accession>A0ACC3ZAL8</accession>
<organism evidence="1 2">
    <name type="scientific">Colletotrichum truncatum</name>
    <name type="common">Anthracnose fungus</name>
    <name type="synonym">Colletotrichum capsici</name>
    <dbReference type="NCBI Taxonomy" id="5467"/>
    <lineage>
        <taxon>Eukaryota</taxon>
        <taxon>Fungi</taxon>
        <taxon>Dikarya</taxon>
        <taxon>Ascomycota</taxon>
        <taxon>Pezizomycotina</taxon>
        <taxon>Sordariomycetes</taxon>
        <taxon>Hypocreomycetidae</taxon>
        <taxon>Glomerellales</taxon>
        <taxon>Glomerellaceae</taxon>
        <taxon>Colletotrichum</taxon>
        <taxon>Colletotrichum truncatum species complex</taxon>
    </lineage>
</organism>
<keyword evidence="2" id="KW-1185">Reference proteome</keyword>